<organism evidence="5 6">
    <name type="scientific">Bimuria novae-zelandiae CBS 107.79</name>
    <dbReference type="NCBI Taxonomy" id="1447943"/>
    <lineage>
        <taxon>Eukaryota</taxon>
        <taxon>Fungi</taxon>
        <taxon>Dikarya</taxon>
        <taxon>Ascomycota</taxon>
        <taxon>Pezizomycotina</taxon>
        <taxon>Dothideomycetes</taxon>
        <taxon>Pleosporomycetidae</taxon>
        <taxon>Pleosporales</taxon>
        <taxon>Massarineae</taxon>
        <taxon>Didymosphaeriaceae</taxon>
        <taxon>Bimuria</taxon>
    </lineage>
</organism>
<dbReference type="EMBL" id="ML976668">
    <property type="protein sequence ID" value="KAF1976051.1"/>
    <property type="molecule type" value="Genomic_DNA"/>
</dbReference>
<evidence type="ECO:0000259" key="3">
    <source>
        <dbReference type="Pfam" id="PF03221"/>
    </source>
</evidence>
<keyword evidence="2" id="KW-0539">Nucleus</keyword>
<name>A0A6A5VFW3_9PLEO</name>
<feature type="domain" description="HTH CENPB-type" evidence="3">
    <location>
        <begin position="48"/>
        <end position="88"/>
    </location>
</feature>
<proteinExistence type="predicted"/>
<dbReference type="PANTHER" id="PTHR19303">
    <property type="entry name" value="TRANSPOSON"/>
    <property type="match status" value="1"/>
</dbReference>
<dbReference type="Pfam" id="PF05225">
    <property type="entry name" value="HTH_psq"/>
    <property type="match status" value="1"/>
</dbReference>
<sequence length="247" mass="28028">MDPIDKAIEEIESRGPGEEFSYRKIAKKYGVPDTTLRRIHQGKNLTGRRLPPTREMLQNFALLIAKTNGEQLVGKSWVTRFINCYNVEITPYWVTGIDRARHQADLGAKYEQFFQLLLEKMEEYNIEPRHTYNMDEKGFLTGVIGRSKRIFSKAMWDRGEVKSALQDGNREWMTILACVCANRTALPPGLLFAAANNALQSAWVEDIEAGKHVENEPSAGWQSSPEASPITKIYSISNSKSVVRSYP</sequence>
<evidence type="ECO:0000313" key="5">
    <source>
        <dbReference type="EMBL" id="KAF1976051.1"/>
    </source>
</evidence>
<dbReference type="InterPro" id="IPR050863">
    <property type="entry name" value="CenT-Element_Derived"/>
</dbReference>
<keyword evidence="1" id="KW-0238">DNA-binding</keyword>
<dbReference type="InterPro" id="IPR007889">
    <property type="entry name" value="HTH_Psq"/>
</dbReference>
<evidence type="ECO:0008006" key="7">
    <source>
        <dbReference type="Google" id="ProtNLM"/>
    </source>
</evidence>
<dbReference type="Proteomes" id="UP000800036">
    <property type="component" value="Unassembled WGS sequence"/>
</dbReference>
<dbReference type="AlphaFoldDB" id="A0A6A5VFW3"/>
<keyword evidence="6" id="KW-1185">Reference proteome</keyword>
<gene>
    <name evidence="5" type="ORF">BU23DRAFT_578852</name>
</gene>
<dbReference type="Pfam" id="PF03221">
    <property type="entry name" value="HTH_Tnp_Tc5"/>
    <property type="match status" value="1"/>
</dbReference>
<dbReference type="InterPro" id="IPR006600">
    <property type="entry name" value="HTH_CenpB_DNA-bd_dom"/>
</dbReference>
<evidence type="ECO:0000259" key="4">
    <source>
        <dbReference type="Pfam" id="PF05225"/>
    </source>
</evidence>
<evidence type="ECO:0000256" key="1">
    <source>
        <dbReference type="ARBA" id="ARBA00023125"/>
    </source>
</evidence>
<dbReference type="OrthoDB" id="3938460at2759"/>
<reference evidence="5" key="1">
    <citation type="journal article" date="2020" name="Stud. Mycol.">
        <title>101 Dothideomycetes genomes: a test case for predicting lifestyles and emergence of pathogens.</title>
        <authorList>
            <person name="Haridas S."/>
            <person name="Albert R."/>
            <person name="Binder M."/>
            <person name="Bloem J."/>
            <person name="Labutti K."/>
            <person name="Salamov A."/>
            <person name="Andreopoulos B."/>
            <person name="Baker S."/>
            <person name="Barry K."/>
            <person name="Bills G."/>
            <person name="Bluhm B."/>
            <person name="Cannon C."/>
            <person name="Castanera R."/>
            <person name="Culley D."/>
            <person name="Daum C."/>
            <person name="Ezra D."/>
            <person name="Gonzalez J."/>
            <person name="Henrissat B."/>
            <person name="Kuo A."/>
            <person name="Liang C."/>
            <person name="Lipzen A."/>
            <person name="Lutzoni F."/>
            <person name="Magnuson J."/>
            <person name="Mondo S."/>
            <person name="Nolan M."/>
            <person name="Ohm R."/>
            <person name="Pangilinan J."/>
            <person name="Park H.-J."/>
            <person name="Ramirez L."/>
            <person name="Alfaro M."/>
            <person name="Sun H."/>
            <person name="Tritt A."/>
            <person name="Yoshinaga Y."/>
            <person name="Zwiers L.-H."/>
            <person name="Turgeon B."/>
            <person name="Goodwin S."/>
            <person name="Spatafora J."/>
            <person name="Crous P."/>
            <person name="Grigoriev I."/>
        </authorList>
    </citation>
    <scope>NUCLEOTIDE SEQUENCE</scope>
    <source>
        <strain evidence="5">CBS 107.79</strain>
    </source>
</reference>
<accession>A0A6A5VFW3</accession>
<dbReference type="GO" id="GO:0003677">
    <property type="term" value="F:DNA binding"/>
    <property type="evidence" value="ECO:0007669"/>
    <property type="project" value="UniProtKB-KW"/>
</dbReference>
<evidence type="ECO:0000256" key="2">
    <source>
        <dbReference type="ARBA" id="ARBA00023242"/>
    </source>
</evidence>
<evidence type="ECO:0000313" key="6">
    <source>
        <dbReference type="Proteomes" id="UP000800036"/>
    </source>
</evidence>
<dbReference type="PANTHER" id="PTHR19303:SF74">
    <property type="entry name" value="POGO TRANSPOSABLE ELEMENT WITH KRAB DOMAIN"/>
    <property type="match status" value="1"/>
</dbReference>
<dbReference type="GO" id="GO:0005634">
    <property type="term" value="C:nucleus"/>
    <property type="evidence" value="ECO:0007669"/>
    <property type="project" value="TreeGrafter"/>
</dbReference>
<protein>
    <recommendedName>
        <fullName evidence="7">HTH CENPB-type domain-containing protein</fullName>
    </recommendedName>
</protein>
<feature type="domain" description="HTH psq-type" evidence="4">
    <location>
        <begin position="4"/>
        <end position="44"/>
    </location>
</feature>